<organism evidence="1 2">
    <name type="scientific">Arabidopsis thaliana x Arabidopsis arenosa</name>
    <dbReference type="NCBI Taxonomy" id="1240361"/>
    <lineage>
        <taxon>Eukaryota</taxon>
        <taxon>Viridiplantae</taxon>
        <taxon>Streptophyta</taxon>
        <taxon>Embryophyta</taxon>
        <taxon>Tracheophyta</taxon>
        <taxon>Spermatophyta</taxon>
        <taxon>Magnoliopsida</taxon>
        <taxon>eudicotyledons</taxon>
        <taxon>Gunneridae</taxon>
        <taxon>Pentapetalae</taxon>
        <taxon>rosids</taxon>
        <taxon>malvids</taxon>
        <taxon>Brassicales</taxon>
        <taxon>Brassicaceae</taxon>
        <taxon>Camelineae</taxon>
        <taxon>Arabidopsis</taxon>
    </lineage>
</organism>
<dbReference type="EMBL" id="JAEFBK010000007">
    <property type="protein sequence ID" value="KAG7585048.1"/>
    <property type="molecule type" value="Genomic_DNA"/>
</dbReference>
<keyword evidence="2" id="KW-1185">Reference proteome</keyword>
<reference evidence="1 2" key="1">
    <citation type="submission" date="2020-12" db="EMBL/GenBank/DDBJ databases">
        <title>Concerted genomic and epigenomic changes stabilize Arabidopsis allopolyploids.</title>
        <authorList>
            <person name="Chen Z."/>
        </authorList>
    </citation>
    <scope>NUCLEOTIDE SEQUENCE [LARGE SCALE GENOMIC DNA]</scope>
    <source>
        <strain evidence="1">Allo738</strain>
        <tissue evidence="1">Leaf</tissue>
    </source>
</reference>
<evidence type="ECO:0000313" key="1">
    <source>
        <dbReference type="EMBL" id="KAG7585048.1"/>
    </source>
</evidence>
<sequence>MALWIASYFGKQKETFIVQARVGLLKIPKVKDWGAVRRMSLNNNDIEEITCGSKCSELTTLFLQENQLKNLSGEFIQSMQKLAVLDLSELLPVGFQELKKLAHLNLASTERLCSISGISKLSSLKILKLRNSKVHIDASLVKELQLLEHLQVLTITITDLAWELLLGDERLANCINLSANSRIPTKVI</sequence>
<comment type="caution">
    <text evidence="1">The sequence shown here is derived from an EMBL/GenBank/DDBJ whole genome shotgun (WGS) entry which is preliminary data.</text>
</comment>
<dbReference type="Proteomes" id="UP000694240">
    <property type="component" value="Chromosome 7"/>
</dbReference>
<proteinExistence type="predicted"/>
<dbReference type="AlphaFoldDB" id="A0A8T2BCU6"/>
<evidence type="ECO:0000313" key="2">
    <source>
        <dbReference type="Proteomes" id="UP000694240"/>
    </source>
</evidence>
<gene>
    <name evidence="1" type="ORF">ISN45_Aa02g004230</name>
</gene>
<accession>A0A8T2BCU6</accession>
<name>A0A8T2BCU6_9BRAS</name>
<protein>
    <submittedName>
        <fullName evidence="1">Leucine-rich repeat</fullName>
    </submittedName>
</protein>